<evidence type="ECO:0000313" key="6">
    <source>
        <dbReference type="Proteomes" id="UP000245202"/>
    </source>
</evidence>
<comment type="similarity">
    <text evidence="2">Belongs to the glycosyl hydrolase 88 family.</text>
</comment>
<evidence type="ECO:0000256" key="2">
    <source>
        <dbReference type="ARBA" id="ARBA00038358"/>
    </source>
</evidence>
<comment type="caution">
    <text evidence="5">The sequence shown here is derived from an EMBL/GenBank/DDBJ whole genome shotgun (WGS) entry which is preliminary data.</text>
</comment>
<name>A0A2R5EH75_9BACL</name>
<dbReference type="Proteomes" id="UP000245202">
    <property type="component" value="Unassembled WGS sequence"/>
</dbReference>
<keyword evidence="1 5" id="KW-0378">Hydrolase</keyword>
<protein>
    <submittedName>
        <fullName evidence="5">Glycosyl hydrolase</fullName>
    </submittedName>
</protein>
<evidence type="ECO:0000256" key="3">
    <source>
        <dbReference type="PIRSR" id="PIRSR610905-1"/>
    </source>
</evidence>
<dbReference type="GO" id="GO:0052757">
    <property type="term" value="F:chondroitin hydrolase activity"/>
    <property type="evidence" value="ECO:0007669"/>
    <property type="project" value="TreeGrafter"/>
</dbReference>
<feature type="binding site" evidence="4">
    <location>
        <position position="156"/>
    </location>
    <ligand>
        <name>substrate</name>
    </ligand>
</feature>
<evidence type="ECO:0000313" key="5">
    <source>
        <dbReference type="EMBL" id="GBG05922.1"/>
    </source>
</evidence>
<evidence type="ECO:0000256" key="1">
    <source>
        <dbReference type="ARBA" id="ARBA00022801"/>
    </source>
</evidence>
<keyword evidence="6" id="KW-1185">Reference proteome</keyword>
<accession>A0A2R5EH75</accession>
<dbReference type="GO" id="GO:0000272">
    <property type="term" value="P:polysaccharide catabolic process"/>
    <property type="evidence" value="ECO:0007669"/>
    <property type="project" value="TreeGrafter"/>
</dbReference>
<dbReference type="Gene3D" id="1.50.10.10">
    <property type="match status" value="1"/>
</dbReference>
<evidence type="ECO:0000256" key="4">
    <source>
        <dbReference type="PIRSR" id="PIRSR610905-2"/>
    </source>
</evidence>
<feature type="active site" description="Nucleophile" evidence="3">
    <location>
        <position position="92"/>
    </location>
</feature>
<feature type="active site" description="Proton donor" evidence="3">
    <location>
        <position position="156"/>
    </location>
</feature>
<dbReference type="AlphaFoldDB" id="A0A2R5EH75"/>
<dbReference type="PANTHER" id="PTHR36845:SF1">
    <property type="entry name" value="HYDROLASE, PUTATIVE (AFU_ORTHOLOGUE AFUA_7G05090)-RELATED"/>
    <property type="match status" value="1"/>
</dbReference>
<feature type="binding site" evidence="4">
    <location>
        <position position="232"/>
    </location>
    <ligand>
        <name>substrate</name>
    </ligand>
</feature>
<dbReference type="InterPro" id="IPR010905">
    <property type="entry name" value="Glyco_hydro_88"/>
</dbReference>
<dbReference type="EMBL" id="BDQX01000031">
    <property type="protein sequence ID" value="GBG05922.1"/>
    <property type="molecule type" value="Genomic_DNA"/>
</dbReference>
<dbReference type="SUPFAM" id="SSF48208">
    <property type="entry name" value="Six-hairpin glycosidases"/>
    <property type="match status" value="1"/>
</dbReference>
<organism evidence="5 6">
    <name type="scientific">Paenibacillus agaridevorans</name>
    <dbReference type="NCBI Taxonomy" id="171404"/>
    <lineage>
        <taxon>Bacteria</taxon>
        <taxon>Bacillati</taxon>
        <taxon>Bacillota</taxon>
        <taxon>Bacilli</taxon>
        <taxon>Bacillales</taxon>
        <taxon>Paenibacillaceae</taxon>
        <taxon>Paenibacillus</taxon>
    </lineage>
</organism>
<dbReference type="InterPro" id="IPR012341">
    <property type="entry name" value="6hp_glycosidase-like_sf"/>
</dbReference>
<dbReference type="InterPro" id="IPR008928">
    <property type="entry name" value="6-hairpin_glycosidase_sf"/>
</dbReference>
<feature type="binding site" evidence="4">
    <location>
        <position position="228"/>
    </location>
    <ligand>
        <name>substrate</name>
    </ligand>
</feature>
<dbReference type="InterPro" id="IPR052369">
    <property type="entry name" value="UG_Glycosaminoglycan_Hydrolase"/>
</dbReference>
<reference evidence="5 6" key="1">
    <citation type="submission" date="2017-08" db="EMBL/GenBank/DDBJ databases">
        <title>Substantial Increase in Enzyme Production by Combined Drug-Resistance Mutations in Paenibacillus agaridevorans.</title>
        <authorList>
            <person name="Tanaka Y."/>
            <person name="Funane K."/>
            <person name="Hosaka T."/>
            <person name="Shiwa Y."/>
            <person name="Fujita N."/>
            <person name="Miyazaki T."/>
            <person name="Yoshikawa H."/>
            <person name="Murakami K."/>
            <person name="Kasahara K."/>
            <person name="Inaoka T."/>
            <person name="Hiraga Y."/>
            <person name="Ochi K."/>
        </authorList>
    </citation>
    <scope>NUCLEOTIDE SEQUENCE [LARGE SCALE GENOMIC DNA]</scope>
    <source>
        <strain evidence="5 6">T-3040</strain>
    </source>
</reference>
<dbReference type="RefSeq" id="WP_108991357.1">
    <property type="nucleotide sequence ID" value="NZ_BDQX01000031.1"/>
</dbReference>
<feature type="binding site" evidence="4">
    <location>
        <position position="92"/>
    </location>
    <ligand>
        <name>substrate</name>
    </ligand>
</feature>
<dbReference type="Pfam" id="PF07470">
    <property type="entry name" value="Glyco_hydro_88"/>
    <property type="match status" value="1"/>
</dbReference>
<gene>
    <name evidence="5" type="ORF">PAT3040_00407</name>
</gene>
<dbReference type="PANTHER" id="PTHR36845">
    <property type="entry name" value="HYDROLASE, PUTATIVE (AFU_ORTHOLOGUE AFUA_7G05090)-RELATED"/>
    <property type="match status" value="1"/>
</dbReference>
<sequence length="376" mass="42126">MLDKQQWAQDAWRRTAGKIKAMSETIGVGFPHASLAGKYDRTAASAWTSGFWPGLLWLAYREEGDESLRRLAQGCEAAQDEALDEFSKLHHDVGFMWCLSAVASYKLTGDEQSKQRALKAASILAGRFNPQGNFIRAWNSYVWRNEKHNEGWAIIDCMMNISLLFWATEETGDARYRHIAMRHADTVLSQFIRPDGSVFHIVCFNAETGERESALGGQGYSPDSAWARGVSWAIYGMAICYRYTGQERYLRASQQTAHYFMANLPEDGIPYWDFRLPDYADAPRDASAAAIAASGMLLLARQLPADQGGMYERCALRLLQAIDTQCAAYGAEDEAIVRHATGNFPTGKNIDTPLIYGDYFYAEALTGLLGNRQLFW</sequence>
<proteinExistence type="inferred from homology"/>